<evidence type="ECO:0000259" key="4">
    <source>
        <dbReference type="PROSITE" id="PS50002"/>
    </source>
</evidence>
<sequence length="747" mass="84463">MKTSAAVVPNMEVPRRLQPTPFTLVLPPSPSSSLPLMGAKDDGVGEDSQKSRMISRLPSQDSFTEECSVSEEVLAEEARRKKEDEEAAAKERAAQRQLLATEELVQSERNYLRMLQISCVTIRTNLQKIQPPLANLDSLFLYIEDVMDVSSRFLSLLDQTHVQPGDPMFLETLCNSFLNLSSDIEAAYKEYLSNYNHVSEVENGYKQKEALWNQMVQVIKASAPEVNASSLTFFLVMPVQRVARYPLLLQTIQKHTDPSHPAYALLEQTAHTSVALNCRINEYKRFKEVADKYKKTENLTIKDKIYRLNSHSIAKKTARLSQQLKHETGMAVKLVDEQFDNLRDLFSILESGILQLLEDVEIYLHHLQVFLTCKTEEFDLDMDGEKSPICYKEITTALRQWILPTFEKRVRALIHRPLCALRDLLAGPRNLIRKRLDKLLDYELIEGKSNLSYEEQAVANTYRTMNTLLLNELPQFNGLALQMMWGMLGTFSCLHRDLAADMEQLFQSFAQQLPHSSLSTSAFWEWADSVVLEGARRLQTLCRSVEDSLNGPVVQPLNPSFQQRLKLLTDKHGSGKLYQLLSTVVGSRDLDLNLSKGELVAVISEADTRGDKRRWLVDTGGRRGYVPSSKLIRYHQATDAPPPSPHLTLPDGVSAARRHSYTAEIKPPPRPPGFQLMAAYDFMARGNREVSVRAGEAVQMLEAHDKRGNSEWSLVATRSGQRGYVPSNYLTIMPVGAPPPPLSYQPF</sequence>
<dbReference type="PROSITE" id="PS50002">
    <property type="entry name" value="SH3"/>
    <property type="match status" value="2"/>
</dbReference>
<dbReference type="Ensembl" id="ENSGWIT00000043741.1">
    <property type="protein sequence ID" value="ENSGWIP00000040255.1"/>
    <property type="gene ID" value="ENSGWIG00000020361.1"/>
</dbReference>
<dbReference type="Pfam" id="PF07653">
    <property type="entry name" value="SH3_2"/>
    <property type="match status" value="1"/>
</dbReference>
<evidence type="ECO:0000259" key="5">
    <source>
        <dbReference type="PROSITE" id="PS50010"/>
    </source>
</evidence>
<dbReference type="PANTHER" id="PTHR22834:SF9">
    <property type="entry name" value="RHO GUANINE NUCLEOTIDE EXCHANGE FACTOR 37"/>
    <property type="match status" value="1"/>
</dbReference>
<dbReference type="OrthoDB" id="6244550at2759"/>
<dbReference type="RefSeq" id="XP_028315503.1">
    <property type="nucleotide sequence ID" value="XM_028459702.1"/>
</dbReference>
<dbReference type="PROSITE" id="PS50010">
    <property type="entry name" value="DH_2"/>
    <property type="match status" value="1"/>
</dbReference>
<dbReference type="SMART" id="SM00325">
    <property type="entry name" value="RhoGEF"/>
    <property type="match status" value="1"/>
</dbReference>
<evidence type="ECO:0000256" key="2">
    <source>
        <dbReference type="PROSITE-ProRule" id="PRU00192"/>
    </source>
</evidence>
<dbReference type="CDD" id="cd00160">
    <property type="entry name" value="RhoGEF"/>
    <property type="match status" value="1"/>
</dbReference>
<accession>A0A8C5H6J3</accession>
<dbReference type="AlphaFoldDB" id="A0A8C5H6J3"/>
<dbReference type="InterPro" id="IPR001452">
    <property type="entry name" value="SH3_domain"/>
</dbReference>
<dbReference type="GeneID" id="114471114"/>
<feature type="domain" description="DH" evidence="5">
    <location>
        <begin position="96"/>
        <end position="283"/>
    </location>
</feature>
<dbReference type="FunFam" id="1.20.1270.60:FF:000099">
    <property type="entry name" value="Rho guanine nucleotide exchange factor 37"/>
    <property type="match status" value="1"/>
</dbReference>
<protein>
    <recommendedName>
        <fullName evidence="8">Rho guanine nucleotide exchange factor 37</fullName>
    </recommendedName>
</protein>
<name>A0A8C5H6J3_GOUWI</name>
<feature type="domain" description="SH3" evidence="4">
    <location>
        <begin position="671"/>
        <end position="735"/>
    </location>
</feature>
<gene>
    <name evidence="6" type="primary">arhgef37</name>
</gene>
<feature type="compositionally biased region" description="Polar residues" evidence="3">
    <location>
        <begin position="57"/>
        <end position="67"/>
    </location>
</feature>
<feature type="region of interest" description="Disordered" evidence="3">
    <location>
        <begin position="19"/>
        <end position="69"/>
    </location>
</feature>
<dbReference type="InterPro" id="IPR027267">
    <property type="entry name" value="AH/BAR_dom_sf"/>
</dbReference>
<evidence type="ECO:0000313" key="7">
    <source>
        <dbReference type="Proteomes" id="UP000694680"/>
    </source>
</evidence>
<reference evidence="6" key="3">
    <citation type="submission" date="2025-09" db="UniProtKB">
        <authorList>
            <consortium name="Ensembl"/>
        </authorList>
    </citation>
    <scope>IDENTIFICATION</scope>
</reference>
<dbReference type="SUPFAM" id="SSF50044">
    <property type="entry name" value="SH3-domain"/>
    <property type="match status" value="2"/>
</dbReference>
<reference evidence="6" key="1">
    <citation type="submission" date="2020-06" db="EMBL/GenBank/DDBJ databases">
        <authorList>
            <consortium name="Wellcome Sanger Institute Data Sharing"/>
        </authorList>
    </citation>
    <scope>NUCLEOTIDE SEQUENCE [LARGE SCALE GENOMIC DNA]</scope>
</reference>
<keyword evidence="1 2" id="KW-0728">SH3 domain</keyword>
<dbReference type="FunFam" id="1.20.900.10:FF:000063">
    <property type="entry name" value="Rho guanine nucleotide exchange factor (GEF) 37"/>
    <property type="match status" value="1"/>
</dbReference>
<dbReference type="SUPFAM" id="SSF103657">
    <property type="entry name" value="BAR/IMD domain-like"/>
    <property type="match status" value="1"/>
</dbReference>
<evidence type="ECO:0008006" key="8">
    <source>
        <dbReference type="Google" id="ProtNLM"/>
    </source>
</evidence>
<keyword evidence="7" id="KW-1185">Reference proteome</keyword>
<dbReference type="RefSeq" id="XP_028315504.1">
    <property type="nucleotide sequence ID" value="XM_028459703.1"/>
</dbReference>
<dbReference type="PANTHER" id="PTHR22834">
    <property type="entry name" value="NUCLEAR FUSION PROTEIN FUS2"/>
    <property type="match status" value="1"/>
</dbReference>
<dbReference type="InterPro" id="IPR051492">
    <property type="entry name" value="Dynamin-Rho_GEF"/>
</dbReference>
<evidence type="ECO:0000313" key="6">
    <source>
        <dbReference type="Ensembl" id="ENSGWIP00000040255.1"/>
    </source>
</evidence>
<reference evidence="6" key="2">
    <citation type="submission" date="2025-08" db="UniProtKB">
        <authorList>
            <consortium name="Ensembl"/>
        </authorList>
    </citation>
    <scope>IDENTIFICATION</scope>
</reference>
<dbReference type="RefSeq" id="XP_028315501.1">
    <property type="nucleotide sequence ID" value="XM_028459700.1"/>
</dbReference>
<feature type="compositionally biased region" description="Basic and acidic residues" evidence="3">
    <location>
        <begin position="39"/>
        <end position="50"/>
    </location>
</feature>
<dbReference type="RefSeq" id="XP_028315505.1">
    <property type="nucleotide sequence ID" value="XM_028459704.1"/>
</dbReference>
<dbReference type="Gene3D" id="2.30.30.40">
    <property type="entry name" value="SH3 Domains"/>
    <property type="match status" value="2"/>
</dbReference>
<dbReference type="Gene3D" id="1.20.1270.60">
    <property type="entry name" value="Arfaptin homology (AH) domain/BAR domain"/>
    <property type="match status" value="1"/>
</dbReference>
<evidence type="ECO:0000256" key="1">
    <source>
        <dbReference type="ARBA" id="ARBA00022443"/>
    </source>
</evidence>
<dbReference type="CTD" id="389337"/>
<dbReference type="FunFam" id="2.30.30.40:FF:000177">
    <property type="entry name" value="Rho guanine nucleotide exchange factor (GEF) 37"/>
    <property type="match status" value="1"/>
</dbReference>
<dbReference type="RefSeq" id="XP_028315506.1">
    <property type="nucleotide sequence ID" value="XM_028459705.1"/>
</dbReference>
<dbReference type="Pfam" id="PF00621">
    <property type="entry name" value="RhoGEF"/>
    <property type="match status" value="1"/>
</dbReference>
<dbReference type="GO" id="GO:0005085">
    <property type="term" value="F:guanyl-nucleotide exchange factor activity"/>
    <property type="evidence" value="ECO:0007669"/>
    <property type="project" value="InterPro"/>
</dbReference>
<dbReference type="Proteomes" id="UP000694680">
    <property type="component" value="Chromosome 10"/>
</dbReference>
<organism evidence="6 7">
    <name type="scientific">Gouania willdenowi</name>
    <name type="common">Blunt-snouted clingfish</name>
    <name type="synonym">Lepadogaster willdenowi</name>
    <dbReference type="NCBI Taxonomy" id="441366"/>
    <lineage>
        <taxon>Eukaryota</taxon>
        <taxon>Metazoa</taxon>
        <taxon>Chordata</taxon>
        <taxon>Craniata</taxon>
        <taxon>Vertebrata</taxon>
        <taxon>Euteleostomi</taxon>
        <taxon>Actinopterygii</taxon>
        <taxon>Neopterygii</taxon>
        <taxon>Teleostei</taxon>
        <taxon>Neoteleostei</taxon>
        <taxon>Acanthomorphata</taxon>
        <taxon>Ovalentaria</taxon>
        <taxon>Blenniimorphae</taxon>
        <taxon>Blenniiformes</taxon>
        <taxon>Gobiesocoidei</taxon>
        <taxon>Gobiesocidae</taxon>
        <taxon>Gobiesocinae</taxon>
        <taxon>Gouania</taxon>
    </lineage>
</organism>
<dbReference type="SMART" id="SM00326">
    <property type="entry name" value="SH3"/>
    <property type="match status" value="2"/>
</dbReference>
<dbReference type="GO" id="GO:0005737">
    <property type="term" value="C:cytoplasm"/>
    <property type="evidence" value="ECO:0007669"/>
    <property type="project" value="TreeGrafter"/>
</dbReference>
<dbReference type="InterPro" id="IPR000219">
    <property type="entry name" value="DH_dom"/>
</dbReference>
<proteinExistence type="predicted"/>
<evidence type="ECO:0000256" key="3">
    <source>
        <dbReference type="SAM" id="MobiDB-lite"/>
    </source>
</evidence>
<dbReference type="Pfam" id="PF00018">
    <property type="entry name" value="SH3_1"/>
    <property type="match status" value="1"/>
</dbReference>
<feature type="domain" description="SH3" evidence="4">
    <location>
        <begin position="573"/>
        <end position="636"/>
    </location>
</feature>
<dbReference type="Gene3D" id="1.20.900.10">
    <property type="entry name" value="Dbl homology (DH) domain"/>
    <property type="match status" value="1"/>
</dbReference>
<dbReference type="InterPro" id="IPR035899">
    <property type="entry name" value="DBL_dom_sf"/>
</dbReference>
<dbReference type="InterPro" id="IPR036028">
    <property type="entry name" value="SH3-like_dom_sf"/>
</dbReference>
<dbReference type="SUPFAM" id="SSF48065">
    <property type="entry name" value="DBL homology domain (DH-domain)"/>
    <property type="match status" value="1"/>
</dbReference>